<feature type="region of interest" description="Disordered" evidence="1">
    <location>
        <begin position="91"/>
        <end position="113"/>
    </location>
</feature>
<feature type="region of interest" description="Disordered" evidence="1">
    <location>
        <begin position="1"/>
        <end position="68"/>
    </location>
</feature>
<dbReference type="EMBL" id="JASCZI010030688">
    <property type="protein sequence ID" value="MED6124326.1"/>
    <property type="molecule type" value="Genomic_DNA"/>
</dbReference>
<feature type="compositionally biased region" description="Basic and acidic residues" evidence="1">
    <location>
        <begin position="7"/>
        <end position="20"/>
    </location>
</feature>
<name>A0ABU6RJS7_9FABA</name>
<evidence type="ECO:0000313" key="3">
    <source>
        <dbReference type="Proteomes" id="UP001341840"/>
    </source>
</evidence>
<reference evidence="2 3" key="1">
    <citation type="journal article" date="2023" name="Plants (Basel)">
        <title>Bridging the Gap: Combining Genomics and Transcriptomics Approaches to Understand Stylosanthes scabra, an Orphan Legume from the Brazilian Caatinga.</title>
        <authorList>
            <person name="Ferreira-Neto J.R.C."/>
            <person name="da Silva M.D."/>
            <person name="Binneck E."/>
            <person name="de Melo N.F."/>
            <person name="da Silva R.H."/>
            <person name="de Melo A.L.T.M."/>
            <person name="Pandolfi V."/>
            <person name="Bustamante F.O."/>
            <person name="Brasileiro-Vidal A.C."/>
            <person name="Benko-Iseppon A.M."/>
        </authorList>
    </citation>
    <scope>NUCLEOTIDE SEQUENCE [LARGE SCALE GENOMIC DNA]</scope>
    <source>
        <tissue evidence="2">Leaves</tissue>
    </source>
</reference>
<comment type="caution">
    <text evidence="2">The sequence shown here is derived from an EMBL/GenBank/DDBJ whole genome shotgun (WGS) entry which is preliminary data.</text>
</comment>
<evidence type="ECO:0000256" key="1">
    <source>
        <dbReference type="SAM" id="MobiDB-lite"/>
    </source>
</evidence>
<gene>
    <name evidence="2" type="ORF">PIB30_057920</name>
</gene>
<organism evidence="2 3">
    <name type="scientific">Stylosanthes scabra</name>
    <dbReference type="NCBI Taxonomy" id="79078"/>
    <lineage>
        <taxon>Eukaryota</taxon>
        <taxon>Viridiplantae</taxon>
        <taxon>Streptophyta</taxon>
        <taxon>Embryophyta</taxon>
        <taxon>Tracheophyta</taxon>
        <taxon>Spermatophyta</taxon>
        <taxon>Magnoliopsida</taxon>
        <taxon>eudicotyledons</taxon>
        <taxon>Gunneridae</taxon>
        <taxon>Pentapetalae</taxon>
        <taxon>rosids</taxon>
        <taxon>fabids</taxon>
        <taxon>Fabales</taxon>
        <taxon>Fabaceae</taxon>
        <taxon>Papilionoideae</taxon>
        <taxon>50 kb inversion clade</taxon>
        <taxon>dalbergioids sensu lato</taxon>
        <taxon>Dalbergieae</taxon>
        <taxon>Pterocarpus clade</taxon>
        <taxon>Stylosanthes</taxon>
    </lineage>
</organism>
<proteinExistence type="predicted"/>
<feature type="non-terminal residue" evidence="2">
    <location>
        <position position="1"/>
    </location>
</feature>
<feature type="compositionally biased region" description="Basic residues" evidence="1">
    <location>
        <begin position="45"/>
        <end position="54"/>
    </location>
</feature>
<dbReference type="Proteomes" id="UP001341840">
    <property type="component" value="Unassembled WGS sequence"/>
</dbReference>
<keyword evidence="3" id="KW-1185">Reference proteome</keyword>
<evidence type="ECO:0000313" key="2">
    <source>
        <dbReference type="EMBL" id="MED6124326.1"/>
    </source>
</evidence>
<sequence length="113" mass="13367">KANYQYKAEHPKEPRSLRLEHNHHHQIQKNQAEDAGMESAVHPQGSKKSKRKGNGKTQISEDLSKKKSSIVKKLSLIKDFKNVRENKLFDREKEREEEREHREKLMAIKENEL</sequence>
<accession>A0ABU6RJS7</accession>
<protein>
    <submittedName>
        <fullName evidence="2">Uncharacterized protein</fullName>
    </submittedName>
</protein>